<feature type="domain" description="SWIM-type" evidence="3">
    <location>
        <begin position="112"/>
        <end position="154"/>
    </location>
</feature>
<keyword evidence="1" id="KW-0479">Metal-binding</keyword>
<accession>A0ABD3T4T7</accession>
<evidence type="ECO:0000256" key="1">
    <source>
        <dbReference type="PROSITE-ProRule" id="PRU00325"/>
    </source>
</evidence>
<evidence type="ECO:0008006" key="6">
    <source>
        <dbReference type="Google" id="ProtNLM"/>
    </source>
</evidence>
<dbReference type="Pfam" id="PF02037">
    <property type="entry name" value="SAP"/>
    <property type="match status" value="1"/>
</dbReference>
<dbReference type="PROSITE" id="PS50800">
    <property type="entry name" value="SAP"/>
    <property type="match status" value="1"/>
</dbReference>
<evidence type="ECO:0000313" key="5">
    <source>
        <dbReference type="Proteomes" id="UP001634394"/>
    </source>
</evidence>
<protein>
    <recommendedName>
        <fullName evidence="6">SWIM-type domain-containing protein</fullName>
    </recommendedName>
</protein>
<dbReference type="EMBL" id="JBJQND010000019">
    <property type="protein sequence ID" value="KAL3831917.1"/>
    <property type="molecule type" value="Genomic_DNA"/>
</dbReference>
<dbReference type="AlphaFoldDB" id="A0ABD3T4T7"/>
<dbReference type="PROSITE" id="PS50966">
    <property type="entry name" value="ZF_SWIM"/>
    <property type="match status" value="1"/>
</dbReference>
<name>A0ABD3T4T7_SINWO</name>
<dbReference type="InterPro" id="IPR007527">
    <property type="entry name" value="Znf_SWIM"/>
</dbReference>
<proteinExistence type="predicted"/>
<evidence type="ECO:0000259" key="3">
    <source>
        <dbReference type="PROSITE" id="PS50966"/>
    </source>
</evidence>
<dbReference type="SUPFAM" id="SSF68906">
    <property type="entry name" value="SAP domain"/>
    <property type="match status" value="1"/>
</dbReference>
<evidence type="ECO:0000313" key="4">
    <source>
        <dbReference type="EMBL" id="KAL3831917.1"/>
    </source>
</evidence>
<feature type="domain" description="SAP" evidence="2">
    <location>
        <begin position="7"/>
        <end position="41"/>
    </location>
</feature>
<dbReference type="InterPro" id="IPR003034">
    <property type="entry name" value="SAP_dom"/>
</dbReference>
<dbReference type="SMART" id="SM00513">
    <property type="entry name" value="SAP"/>
    <property type="match status" value="1"/>
</dbReference>
<sequence>MSSNSVYESWTLPEIREELKKRNAKVSGRKKKLIERLEFYDKNGACGTTEPEYGRQFPPPPLPLYCKDFDPKCKDMYEERYLRCYRVCTNQENGLTLIVSVVWAEMNKSVTYKVYLSLDENGVVQRVQAQCECCAGQGPSAHCKHVSFVCKIILSELSCTQTFHKAKPHNGSPLKAHHLHTIRGNYGTRQFHPRPSKYRVQEAYPDFFRNVCLNYNGSIKMPVRHLFPQANIPALSKDHQYKTQTMEEHFREKESLTQITKGQANIVDESTRNQSACKQWGDKRCKRLTASMFGSICKATERRNKQALARSSCMCRSIRRHCTYSTWDKI</sequence>
<organism evidence="4 5">
    <name type="scientific">Sinanodonta woodiana</name>
    <name type="common">Chinese pond mussel</name>
    <name type="synonym">Anodonta woodiana</name>
    <dbReference type="NCBI Taxonomy" id="1069815"/>
    <lineage>
        <taxon>Eukaryota</taxon>
        <taxon>Metazoa</taxon>
        <taxon>Spiralia</taxon>
        <taxon>Lophotrochozoa</taxon>
        <taxon>Mollusca</taxon>
        <taxon>Bivalvia</taxon>
        <taxon>Autobranchia</taxon>
        <taxon>Heteroconchia</taxon>
        <taxon>Palaeoheterodonta</taxon>
        <taxon>Unionida</taxon>
        <taxon>Unionoidea</taxon>
        <taxon>Unionidae</taxon>
        <taxon>Unioninae</taxon>
        <taxon>Sinanodonta</taxon>
    </lineage>
</organism>
<keyword evidence="1" id="KW-0862">Zinc</keyword>
<keyword evidence="5" id="KW-1185">Reference proteome</keyword>
<dbReference type="Proteomes" id="UP001634394">
    <property type="component" value="Unassembled WGS sequence"/>
</dbReference>
<keyword evidence="1" id="KW-0863">Zinc-finger</keyword>
<gene>
    <name evidence="4" type="ORF">ACJMK2_023611</name>
</gene>
<dbReference type="GO" id="GO:0008270">
    <property type="term" value="F:zinc ion binding"/>
    <property type="evidence" value="ECO:0007669"/>
    <property type="project" value="UniProtKB-KW"/>
</dbReference>
<evidence type="ECO:0000259" key="2">
    <source>
        <dbReference type="PROSITE" id="PS50800"/>
    </source>
</evidence>
<dbReference type="Gene3D" id="1.10.720.30">
    <property type="entry name" value="SAP domain"/>
    <property type="match status" value="1"/>
</dbReference>
<comment type="caution">
    <text evidence="4">The sequence shown here is derived from an EMBL/GenBank/DDBJ whole genome shotgun (WGS) entry which is preliminary data.</text>
</comment>
<dbReference type="InterPro" id="IPR036361">
    <property type="entry name" value="SAP_dom_sf"/>
</dbReference>
<reference evidence="4 5" key="1">
    <citation type="submission" date="2024-11" db="EMBL/GenBank/DDBJ databases">
        <title>Chromosome-level genome assembly of the freshwater bivalve Anodonta woodiana.</title>
        <authorList>
            <person name="Chen X."/>
        </authorList>
    </citation>
    <scope>NUCLEOTIDE SEQUENCE [LARGE SCALE GENOMIC DNA]</scope>
    <source>
        <strain evidence="4">MN2024</strain>
        <tissue evidence="4">Gills</tissue>
    </source>
</reference>